<dbReference type="AlphaFoldDB" id="A0ABD3PHW8"/>
<keyword evidence="1" id="KW-0732">Signal</keyword>
<proteinExistence type="predicted"/>
<gene>
    <name evidence="2" type="ORF">HJC23_011781</name>
</gene>
<organism evidence="2 3">
    <name type="scientific">Cyclotella cryptica</name>
    <dbReference type="NCBI Taxonomy" id="29204"/>
    <lineage>
        <taxon>Eukaryota</taxon>
        <taxon>Sar</taxon>
        <taxon>Stramenopiles</taxon>
        <taxon>Ochrophyta</taxon>
        <taxon>Bacillariophyta</taxon>
        <taxon>Coscinodiscophyceae</taxon>
        <taxon>Thalassiosirophycidae</taxon>
        <taxon>Stephanodiscales</taxon>
        <taxon>Stephanodiscaceae</taxon>
        <taxon>Cyclotella</taxon>
    </lineage>
</organism>
<sequence>MKSTALISAAAAAFSFLNVAVTTAFTASPNGKQSSLAIKPSGLYATSSDSFATSSLSTRRSFFTTTTATLVASTLAPLPSHASDEPPTPEEIARIKKGYENIRYLLSNWEQETTVCRENGGECKRDADAVRRYLGLRSTKDPLFQIEKVFAKVKNMEGIDVDKLEEFFEATEDWIHFSLHRVVDSITHMVLFPENTTTIHTHRNTAMNMSNSMAFISQFGEYNPGGGKDEVLKYLNESQNKLFWQRRH</sequence>
<reference evidence="2 3" key="1">
    <citation type="journal article" date="2020" name="G3 (Bethesda)">
        <title>Improved Reference Genome for Cyclotella cryptica CCMP332, a Model for Cell Wall Morphogenesis, Salinity Adaptation, and Lipid Production in Diatoms (Bacillariophyta).</title>
        <authorList>
            <person name="Roberts W.R."/>
            <person name="Downey K.M."/>
            <person name="Ruck E.C."/>
            <person name="Traller J.C."/>
            <person name="Alverson A.J."/>
        </authorList>
    </citation>
    <scope>NUCLEOTIDE SEQUENCE [LARGE SCALE GENOMIC DNA]</scope>
    <source>
        <strain evidence="2 3">CCMP332</strain>
    </source>
</reference>
<evidence type="ECO:0000313" key="3">
    <source>
        <dbReference type="Proteomes" id="UP001516023"/>
    </source>
</evidence>
<comment type="caution">
    <text evidence="2">The sequence shown here is derived from an EMBL/GenBank/DDBJ whole genome shotgun (WGS) entry which is preliminary data.</text>
</comment>
<feature type="signal peptide" evidence="1">
    <location>
        <begin position="1"/>
        <end position="24"/>
    </location>
</feature>
<evidence type="ECO:0000256" key="1">
    <source>
        <dbReference type="SAM" id="SignalP"/>
    </source>
</evidence>
<feature type="chain" id="PRO_5044830971" evidence="1">
    <location>
        <begin position="25"/>
        <end position="248"/>
    </location>
</feature>
<accession>A0ABD3PHW8</accession>
<name>A0ABD3PHW8_9STRA</name>
<dbReference type="EMBL" id="JABMIG020000171">
    <property type="protein sequence ID" value="KAL3787633.1"/>
    <property type="molecule type" value="Genomic_DNA"/>
</dbReference>
<evidence type="ECO:0000313" key="2">
    <source>
        <dbReference type="EMBL" id="KAL3787633.1"/>
    </source>
</evidence>
<dbReference type="Proteomes" id="UP001516023">
    <property type="component" value="Unassembled WGS sequence"/>
</dbReference>
<protein>
    <submittedName>
        <fullName evidence="2">Uncharacterized protein</fullName>
    </submittedName>
</protein>
<keyword evidence="3" id="KW-1185">Reference proteome</keyword>